<sequence>MLTRLRPITRESSTLMRLSIPIILTQIATQAMGFIDTTMADQVRTAHHYQ</sequence>
<comment type="caution">
    <text evidence="1">The sequence shown here is derived from an EMBL/GenBank/DDBJ whole genome shotgun (WGS) entry which is preliminary data.</text>
</comment>
<evidence type="ECO:0000313" key="1">
    <source>
        <dbReference type="EMBL" id="MDB1124348.1"/>
    </source>
</evidence>
<keyword evidence="2" id="KW-1185">Reference proteome</keyword>
<accession>A0ABT4YTG6</accession>
<reference evidence="1 2" key="1">
    <citation type="submission" date="2023-01" db="EMBL/GenBank/DDBJ databases">
        <title>Vibrio sp. KJ40-1 sp.nov, isolated from marine algae.</title>
        <authorList>
            <person name="Butt M."/>
            <person name="Kim J.M.J."/>
            <person name="Jeon C.O.C."/>
        </authorList>
    </citation>
    <scope>NUCLEOTIDE SEQUENCE [LARGE SCALE GENOMIC DNA]</scope>
    <source>
        <strain evidence="1 2">KJ40-1</strain>
    </source>
</reference>
<protein>
    <recommendedName>
        <fullName evidence="3">MATE family efflux transporter</fullName>
    </recommendedName>
</protein>
<evidence type="ECO:0000313" key="2">
    <source>
        <dbReference type="Proteomes" id="UP001210678"/>
    </source>
</evidence>
<name>A0ABT4YTG6_9VIBR</name>
<proteinExistence type="predicted"/>
<evidence type="ECO:0008006" key="3">
    <source>
        <dbReference type="Google" id="ProtNLM"/>
    </source>
</evidence>
<dbReference type="EMBL" id="JAQLOI010000001">
    <property type="protein sequence ID" value="MDB1124348.1"/>
    <property type="molecule type" value="Genomic_DNA"/>
</dbReference>
<gene>
    <name evidence="1" type="ORF">PGX00_12065</name>
</gene>
<organism evidence="1 2">
    <name type="scientific">Vibrio algarum</name>
    <dbReference type="NCBI Taxonomy" id="3020714"/>
    <lineage>
        <taxon>Bacteria</taxon>
        <taxon>Pseudomonadati</taxon>
        <taxon>Pseudomonadota</taxon>
        <taxon>Gammaproteobacteria</taxon>
        <taxon>Vibrionales</taxon>
        <taxon>Vibrionaceae</taxon>
        <taxon>Vibrio</taxon>
    </lineage>
</organism>
<dbReference type="Proteomes" id="UP001210678">
    <property type="component" value="Unassembled WGS sequence"/>
</dbReference>